<dbReference type="PROSITE" id="PS00036">
    <property type="entry name" value="BZIP_BASIC"/>
    <property type="match status" value="1"/>
</dbReference>
<evidence type="ECO:0000313" key="4">
    <source>
        <dbReference type="EMBL" id="EFN59740.1"/>
    </source>
</evidence>
<evidence type="ECO:0000256" key="1">
    <source>
        <dbReference type="SAM" id="Coils"/>
    </source>
</evidence>
<dbReference type="EMBL" id="GL433835">
    <property type="protein sequence ID" value="EFN59740.1"/>
    <property type="molecule type" value="Genomic_DNA"/>
</dbReference>
<dbReference type="Gene3D" id="3.30.160.60">
    <property type="entry name" value="Classic Zinc Finger"/>
    <property type="match status" value="1"/>
</dbReference>
<feature type="compositionally biased region" description="Gly residues" evidence="2">
    <location>
        <begin position="69"/>
        <end position="79"/>
    </location>
</feature>
<feature type="region of interest" description="Disordered" evidence="2">
    <location>
        <begin position="309"/>
        <end position="349"/>
    </location>
</feature>
<sequence>MEAPYQSGLRRAASAPSLESLAQTALRLETTPCSVAELHALDDEVAHVLRRTLADTQRELLAAVEAGVLRGGSGGGGGRQYTSDSQEGGSEGEDGASGQGSGRRRSGGSERQRSSSADGGPSTAGGSGVAADVEQELELELAGLSARDREAAIKRARNREAARRSRERKMERIAGLQAEAGRLRSNNFVLLKCVEEVATKALHARAENRQLREKLASLAAASTAAAEAAAAAGAGAASGACTPPPARRAAALERELLLMEAAPGSPTQLLPPLWPDHPDAAAAVAAAEPPARALPTSAELRRELREALAGGSAADQHLLHPSPSAAGACLPHGRRQQQASAGPQQHPAVVQLKQQGSLIRACSAPGSLLLGAATEAGVGPELQPWLNHRGVAA</sequence>
<dbReference type="AlphaFoldDB" id="E1Z2W8"/>
<dbReference type="SMART" id="SM00338">
    <property type="entry name" value="BRLZ"/>
    <property type="match status" value="1"/>
</dbReference>
<keyword evidence="5" id="KW-1185">Reference proteome</keyword>
<reference evidence="4 5" key="1">
    <citation type="journal article" date="2010" name="Plant Cell">
        <title>The Chlorella variabilis NC64A genome reveals adaptation to photosymbiosis, coevolution with viruses, and cryptic sex.</title>
        <authorList>
            <person name="Blanc G."/>
            <person name="Duncan G."/>
            <person name="Agarkova I."/>
            <person name="Borodovsky M."/>
            <person name="Gurnon J."/>
            <person name="Kuo A."/>
            <person name="Lindquist E."/>
            <person name="Lucas S."/>
            <person name="Pangilinan J."/>
            <person name="Polle J."/>
            <person name="Salamov A."/>
            <person name="Terry A."/>
            <person name="Yamada T."/>
            <person name="Dunigan D.D."/>
            <person name="Grigoriev I.V."/>
            <person name="Claverie J.M."/>
            <person name="Van Etten J.L."/>
        </authorList>
    </citation>
    <scope>NUCLEOTIDE SEQUENCE [LARGE SCALE GENOMIC DNA]</scope>
    <source>
        <strain evidence="4 5">NC64A</strain>
    </source>
</reference>
<dbReference type="RefSeq" id="XP_005851842.1">
    <property type="nucleotide sequence ID" value="XM_005851780.1"/>
</dbReference>
<name>E1Z2W8_CHLVA</name>
<dbReference type="Pfam" id="PF07716">
    <property type="entry name" value="bZIP_2"/>
    <property type="match status" value="1"/>
</dbReference>
<dbReference type="GO" id="GO:0003700">
    <property type="term" value="F:DNA-binding transcription factor activity"/>
    <property type="evidence" value="ECO:0007669"/>
    <property type="project" value="InterPro"/>
</dbReference>
<protein>
    <recommendedName>
        <fullName evidence="3">BZIP domain-containing protein</fullName>
    </recommendedName>
</protein>
<evidence type="ECO:0000256" key="2">
    <source>
        <dbReference type="SAM" id="MobiDB-lite"/>
    </source>
</evidence>
<dbReference type="GeneID" id="17359100"/>
<proteinExistence type="predicted"/>
<accession>E1Z2W8</accession>
<dbReference type="InterPro" id="IPR046347">
    <property type="entry name" value="bZIP_sf"/>
</dbReference>
<dbReference type="OrthoDB" id="551672at2759"/>
<feature type="domain" description="BZIP" evidence="3">
    <location>
        <begin position="148"/>
        <end position="211"/>
    </location>
</feature>
<dbReference type="InterPro" id="IPR004827">
    <property type="entry name" value="bZIP"/>
</dbReference>
<evidence type="ECO:0000313" key="5">
    <source>
        <dbReference type="Proteomes" id="UP000008141"/>
    </source>
</evidence>
<dbReference type="SUPFAM" id="SSF57959">
    <property type="entry name" value="Leucine zipper domain"/>
    <property type="match status" value="1"/>
</dbReference>
<feature type="region of interest" description="Disordered" evidence="2">
    <location>
        <begin position="68"/>
        <end position="130"/>
    </location>
</feature>
<dbReference type="KEGG" id="cvr:CHLNCDRAFT_49552"/>
<evidence type="ECO:0000259" key="3">
    <source>
        <dbReference type="PROSITE" id="PS50217"/>
    </source>
</evidence>
<dbReference type="InParanoid" id="E1Z2W8"/>
<keyword evidence="1" id="KW-0175">Coiled coil</keyword>
<dbReference type="Proteomes" id="UP000008141">
    <property type="component" value="Unassembled WGS sequence"/>
</dbReference>
<feature type="coiled-coil region" evidence="1">
    <location>
        <begin position="159"/>
        <end position="221"/>
    </location>
</feature>
<gene>
    <name evidence="4" type="ORF">CHLNCDRAFT_49552</name>
</gene>
<organism evidence="5">
    <name type="scientific">Chlorella variabilis</name>
    <name type="common">Green alga</name>
    <dbReference type="NCBI Taxonomy" id="554065"/>
    <lineage>
        <taxon>Eukaryota</taxon>
        <taxon>Viridiplantae</taxon>
        <taxon>Chlorophyta</taxon>
        <taxon>core chlorophytes</taxon>
        <taxon>Trebouxiophyceae</taxon>
        <taxon>Chlorellales</taxon>
        <taxon>Chlorellaceae</taxon>
        <taxon>Chlorella clade</taxon>
        <taxon>Chlorella</taxon>
    </lineage>
</organism>
<dbReference type="PROSITE" id="PS50217">
    <property type="entry name" value="BZIP"/>
    <property type="match status" value="1"/>
</dbReference>